<protein>
    <submittedName>
        <fullName evidence="2">DUF2269 domain-containing protein</fullName>
    </submittedName>
</protein>
<dbReference type="AlphaFoldDB" id="A0A317FIG8"/>
<keyword evidence="1" id="KW-0472">Membrane</keyword>
<dbReference type="Proteomes" id="UP000245765">
    <property type="component" value="Unassembled WGS sequence"/>
</dbReference>
<comment type="caution">
    <text evidence="2">The sequence shown here is derived from an EMBL/GenBank/DDBJ whole genome shotgun (WGS) entry which is preliminary data.</text>
</comment>
<feature type="transmembrane region" description="Helical" evidence="1">
    <location>
        <begin position="84"/>
        <end position="106"/>
    </location>
</feature>
<dbReference type="Pfam" id="PF10027">
    <property type="entry name" value="DUF2269"/>
    <property type="match status" value="1"/>
</dbReference>
<dbReference type="EMBL" id="QGNA01000001">
    <property type="protein sequence ID" value="PWS38122.1"/>
    <property type="molecule type" value="Genomic_DNA"/>
</dbReference>
<feature type="transmembrane region" description="Helical" evidence="1">
    <location>
        <begin position="134"/>
        <end position="153"/>
    </location>
</feature>
<evidence type="ECO:0000256" key="1">
    <source>
        <dbReference type="SAM" id="Phobius"/>
    </source>
</evidence>
<feature type="transmembrane region" description="Helical" evidence="1">
    <location>
        <begin position="12"/>
        <end position="33"/>
    </location>
</feature>
<dbReference type="RefSeq" id="WP_109868743.1">
    <property type="nucleotide sequence ID" value="NZ_QGNA01000001.1"/>
</dbReference>
<keyword evidence="3" id="KW-1185">Reference proteome</keyword>
<evidence type="ECO:0000313" key="2">
    <source>
        <dbReference type="EMBL" id="PWS38122.1"/>
    </source>
</evidence>
<name>A0A317FIG8_9PROT</name>
<reference evidence="3" key="1">
    <citation type="submission" date="2018-05" db="EMBL/GenBank/DDBJ databases">
        <authorList>
            <person name="Du Z."/>
            <person name="Wang X."/>
        </authorList>
    </citation>
    <scope>NUCLEOTIDE SEQUENCE [LARGE SCALE GENOMIC DNA]</scope>
    <source>
        <strain evidence="3">CQN31</strain>
    </source>
</reference>
<gene>
    <name evidence="2" type="ORF">DFH01_02130</name>
</gene>
<organism evidence="2 3">
    <name type="scientific">Falsiroseomonas bella</name>
    <dbReference type="NCBI Taxonomy" id="2184016"/>
    <lineage>
        <taxon>Bacteria</taxon>
        <taxon>Pseudomonadati</taxon>
        <taxon>Pseudomonadota</taxon>
        <taxon>Alphaproteobacteria</taxon>
        <taxon>Acetobacterales</taxon>
        <taxon>Roseomonadaceae</taxon>
        <taxon>Falsiroseomonas</taxon>
    </lineage>
</organism>
<sequence length="157" mass="17968">MPFAYDVFKLLHVLVVVLLLGNVTVTSIWKLYADRTRDPVVIAFAQRLVTITDWFFTFWGIVLLVAGGYGAAWIAGLDVLRDDWIVWAEVMFALAGAIWLLLLVPIQIRQSRLARGFARGGQVPEEYRRLSRRWIAWGLVATVPLVIATWLMLRRGW</sequence>
<evidence type="ECO:0000313" key="3">
    <source>
        <dbReference type="Proteomes" id="UP000245765"/>
    </source>
</evidence>
<proteinExistence type="predicted"/>
<dbReference type="OrthoDB" id="9786302at2"/>
<feature type="transmembrane region" description="Helical" evidence="1">
    <location>
        <begin position="54"/>
        <end position="72"/>
    </location>
</feature>
<keyword evidence="1" id="KW-1133">Transmembrane helix</keyword>
<accession>A0A317FIG8</accession>
<keyword evidence="1" id="KW-0812">Transmembrane</keyword>
<dbReference type="InterPro" id="IPR018729">
    <property type="entry name" value="DUF2269_transmembrane"/>
</dbReference>